<dbReference type="OrthoDB" id="42357at2157"/>
<dbReference type="Proteomes" id="UP000183894">
    <property type="component" value="Unassembled WGS sequence"/>
</dbReference>
<feature type="transmembrane region" description="Helical" evidence="6">
    <location>
        <begin position="247"/>
        <end position="265"/>
    </location>
</feature>
<feature type="transmembrane region" description="Helical" evidence="6">
    <location>
        <begin position="30"/>
        <end position="48"/>
    </location>
</feature>
<evidence type="ECO:0000256" key="3">
    <source>
        <dbReference type="ARBA" id="ARBA00022692"/>
    </source>
</evidence>
<feature type="transmembrane region" description="Helical" evidence="6">
    <location>
        <begin position="373"/>
        <end position="395"/>
    </location>
</feature>
<organism evidence="8 9">
    <name type="scientific">Haloferax larsenii</name>
    <dbReference type="NCBI Taxonomy" id="302484"/>
    <lineage>
        <taxon>Archaea</taxon>
        <taxon>Methanobacteriati</taxon>
        <taxon>Methanobacteriota</taxon>
        <taxon>Stenosarchaea group</taxon>
        <taxon>Halobacteria</taxon>
        <taxon>Halobacteriales</taxon>
        <taxon>Haloferacaceae</taxon>
        <taxon>Haloferax</taxon>
    </lineage>
</organism>
<proteinExistence type="predicted"/>
<keyword evidence="3 6" id="KW-0812">Transmembrane</keyword>
<feature type="transmembrane region" description="Helical" evidence="6">
    <location>
        <begin position="790"/>
        <end position="816"/>
    </location>
</feature>
<feature type="transmembrane region" description="Helical" evidence="6">
    <location>
        <begin position="763"/>
        <end position="784"/>
    </location>
</feature>
<gene>
    <name evidence="8" type="ORF">SAMN04488691_1011087</name>
</gene>
<evidence type="ECO:0000256" key="2">
    <source>
        <dbReference type="ARBA" id="ARBA00022475"/>
    </source>
</evidence>
<dbReference type="PANTHER" id="PTHR33406">
    <property type="entry name" value="MEMBRANE PROTEIN MJ1562-RELATED"/>
    <property type="match status" value="1"/>
</dbReference>
<feature type="transmembrane region" description="Helical" evidence="6">
    <location>
        <begin position="690"/>
        <end position="711"/>
    </location>
</feature>
<evidence type="ECO:0000256" key="1">
    <source>
        <dbReference type="ARBA" id="ARBA00004651"/>
    </source>
</evidence>
<evidence type="ECO:0000256" key="5">
    <source>
        <dbReference type="ARBA" id="ARBA00023136"/>
    </source>
</evidence>
<keyword evidence="4 6" id="KW-1133">Transmembrane helix</keyword>
<dbReference type="RefSeq" id="WP_074792494.1">
    <property type="nucleotide sequence ID" value="NZ_FOAD01000001.1"/>
</dbReference>
<dbReference type="AlphaFoldDB" id="A0A1H7J4J6"/>
<accession>A0A1H7J4J6</accession>
<dbReference type="Gene3D" id="1.20.1640.10">
    <property type="entry name" value="Multidrug efflux transporter AcrB transmembrane domain"/>
    <property type="match status" value="2"/>
</dbReference>
<dbReference type="InterPro" id="IPR000731">
    <property type="entry name" value="SSD"/>
</dbReference>
<evidence type="ECO:0000256" key="4">
    <source>
        <dbReference type="ARBA" id="ARBA00022989"/>
    </source>
</evidence>
<feature type="domain" description="SSD" evidence="7">
    <location>
        <begin position="273"/>
        <end position="398"/>
    </location>
</feature>
<dbReference type="InterPro" id="IPR050545">
    <property type="entry name" value="Mycobact_MmpL"/>
</dbReference>
<dbReference type="InterPro" id="IPR004869">
    <property type="entry name" value="MMPL_dom"/>
</dbReference>
<protein>
    <submittedName>
        <fullName evidence="8">Hydrophobe/amphiphile efflux-3 (HAE3) family protein</fullName>
    </submittedName>
</protein>
<dbReference type="EMBL" id="FOAD01000001">
    <property type="protein sequence ID" value="SEK68807.1"/>
    <property type="molecule type" value="Genomic_DNA"/>
</dbReference>
<feature type="transmembrane region" description="Helical" evidence="6">
    <location>
        <begin position="300"/>
        <end position="323"/>
    </location>
</feature>
<evidence type="ECO:0000313" key="9">
    <source>
        <dbReference type="Proteomes" id="UP000183894"/>
    </source>
</evidence>
<feature type="transmembrane region" description="Helical" evidence="6">
    <location>
        <begin position="661"/>
        <end position="683"/>
    </location>
</feature>
<feature type="transmembrane region" description="Helical" evidence="6">
    <location>
        <begin position="437"/>
        <end position="456"/>
    </location>
</feature>
<evidence type="ECO:0000259" key="7">
    <source>
        <dbReference type="PROSITE" id="PS50156"/>
    </source>
</evidence>
<feature type="transmembrane region" description="Helical" evidence="6">
    <location>
        <begin position="717"/>
        <end position="742"/>
    </location>
</feature>
<feature type="domain" description="SSD" evidence="7">
    <location>
        <begin position="682"/>
        <end position="815"/>
    </location>
</feature>
<comment type="subcellular location">
    <subcellularLocation>
        <location evidence="1">Cell membrane</location>
        <topology evidence="1">Multi-pass membrane protein</topology>
    </subcellularLocation>
</comment>
<feature type="transmembrane region" description="Helical" evidence="6">
    <location>
        <begin position="272"/>
        <end position="294"/>
    </location>
</feature>
<keyword evidence="5 6" id="KW-0472">Membrane</keyword>
<dbReference type="PROSITE" id="PS50156">
    <property type="entry name" value="SSD"/>
    <property type="match status" value="2"/>
</dbReference>
<sequence length="842" mass="90001">MSRLDSVSRFDFQRFVDWVDYRIVNRSRRVILVFLALTLVFGAGLSAVETEAGTEQFAEEVPEEEAFSRISEEFSPSFAESTGSTQLIQRAPNVLTRRELLRMLEAQKRLADRDDLRVSSTASAASVVAQTLDEDAETLDAQITAVERATDRDVAAAVSANANNPRFVGLLADDFNPTGASSTATIAVVTHSLPKDEAASAGQGGESQLTPIQRKAQRIVATVGGDISVFGTGVIADEFSTVIVDSLIIVVPAAVLFIVLFLVVAYRDLVDLLLGAAALGMALVWTFGFLGLAGIPFNQIMIAVPPLLLAVGIDFGIHAVNRYREDRAEGHDVGEAMRKATDQLLVAFFIVTGTTVIGFLSNLVSNLTPIRDFGVVAAIGIIFTFFVFGVFLPATKVEIDRLRQRYPIPTFSQSPLGREGSSLGSALRVGIGPALRAPVVVLVAALLLSSGAMWYATGVGTEFGQEDFLPPAEAPAYLKALPEPFAPGDYSVVTDIEFLEDRFTSSQSGVVTIFLEGRMTDGAFLEELDRVAQDPPDTFLVENRRAESTSILTVLQAEAARNEDFATVVARHDTDGDGIPDRELETVYDALLATESGDQAANYLADDYRSARVDYRVKADADDDAVVADARTIADRFRTTSTATGTVVVFTAISDLILDSAIQSLAISLAGTGAFLIFIYWWLEGRPSLALANLVPILVAVTSVAGTMRLVGISFNAFTATVLALTIGLGVDYSVHVVHRFIDERAENDLRTALDRTVRGTGGALAGSMLTTVFGLGVLVLAVLSVLGQFGLLTAASIVYSFLASVLVLPSALVVWDRFSGNDPMVPLGALEMDVGPTPADD</sequence>
<keyword evidence="2" id="KW-1003">Cell membrane</keyword>
<dbReference type="SUPFAM" id="SSF82866">
    <property type="entry name" value="Multidrug efflux transporter AcrB transmembrane domain"/>
    <property type="match status" value="2"/>
</dbReference>
<dbReference type="PANTHER" id="PTHR33406:SF13">
    <property type="entry name" value="MEMBRANE PROTEIN YDFJ"/>
    <property type="match status" value="1"/>
</dbReference>
<name>A0A1H7J4J6_HALLR</name>
<feature type="transmembrane region" description="Helical" evidence="6">
    <location>
        <begin position="344"/>
        <end position="361"/>
    </location>
</feature>
<dbReference type="Pfam" id="PF03176">
    <property type="entry name" value="MMPL"/>
    <property type="match status" value="2"/>
</dbReference>
<reference evidence="8 9" key="1">
    <citation type="submission" date="2016-10" db="EMBL/GenBank/DDBJ databases">
        <authorList>
            <person name="de Groot N.N."/>
        </authorList>
    </citation>
    <scope>NUCLEOTIDE SEQUENCE [LARGE SCALE GENOMIC DNA]</scope>
    <source>
        <strain evidence="8 9">CDM_5</strain>
    </source>
</reference>
<dbReference type="GO" id="GO:0005886">
    <property type="term" value="C:plasma membrane"/>
    <property type="evidence" value="ECO:0007669"/>
    <property type="project" value="UniProtKB-SubCell"/>
</dbReference>
<evidence type="ECO:0000313" key="8">
    <source>
        <dbReference type="EMBL" id="SEK68807.1"/>
    </source>
</evidence>
<evidence type="ECO:0000256" key="6">
    <source>
        <dbReference type="SAM" id="Phobius"/>
    </source>
</evidence>